<dbReference type="GO" id="GO:0005737">
    <property type="term" value="C:cytoplasm"/>
    <property type="evidence" value="ECO:0007669"/>
    <property type="project" value="UniProtKB-SubCell"/>
</dbReference>
<dbReference type="Gene3D" id="1.10.238.10">
    <property type="entry name" value="EF-hand"/>
    <property type="match status" value="1"/>
</dbReference>
<dbReference type="GeneTree" id="ENSGT01050000244905"/>
<dbReference type="SMART" id="SM00964">
    <property type="entry name" value="STAT_int"/>
    <property type="match status" value="1"/>
</dbReference>
<evidence type="ECO:0000256" key="5">
    <source>
        <dbReference type="ARBA" id="ARBA00022553"/>
    </source>
</evidence>
<evidence type="ECO:0000256" key="14">
    <source>
        <dbReference type="SAM" id="Coils"/>
    </source>
</evidence>
<dbReference type="InterPro" id="IPR036535">
    <property type="entry name" value="STAT_N_sf"/>
</dbReference>
<dbReference type="InterPro" id="IPR013799">
    <property type="entry name" value="STAT_TF_prot_interaction"/>
</dbReference>
<evidence type="ECO:0000256" key="11">
    <source>
        <dbReference type="ARBA" id="ARBA00023242"/>
    </source>
</evidence>
<dbReference type="PANTHER" id="PTHR11801">
    <property type="entry name" value="SIGNAL TRANSDUCER AND ACTIVATOR OF TRANSCRIPTION"/>
    <property type="match status" value="1"/>
</dbReference>
<dbReference type="AlphaFoldDB" id="A0A667X836"/>
<keyword evidence="14" id="KW-0175">Coiled coil</keyword>
<dbReference type="InterPro" id="IPR015988">
    <property type="entry name" value="STAT_TF_CC"/>
</dbReference>
<evidence type="ECO:0000313" key="16">
    <source>
        <dbReference type="Ensembl" id="ENSMMDP00005008664.1"/>
    </source>
</evidence>
<comment type="subcellular location">
    <subcellularLocation>
        <location evidence="2 13">Cytoplasm</location>
    </subcellularLocation>
    <subcellularLocation>
        <location evidence="1 13">Nucleus</location>
    </subcellularLocation>
</comment>
<evidence type="ECO:0000256" key="4">
    <source>
        <dbReference type="ARBA" id="ARBA00022490"/>
    </source>
</evidence>
<dbReference type="InterPro" id="IPR008967">
    <property type="entry name" value="p53-like_TF_DNA-bd_sf"/>
</dbReference>
<dbReference type="FunFam" id="1.20.1050.20:FF:000003">
    <property type="entry name" value="Signal transducer and activator of transcription"/>
    <property type="match status" value="1"/>
</dbReference>
<dbReference type="GO" id="GO:0003700">
    <property type="term" value="F:DNA-binding transcription factor activity"/>
    <property type="evidence" value="ECO:0007669"/>
    <property type="project" value="InterPro"/>
</dbReference>
<dbReference type="Gene3D" id="3.30.505.10">
    <property type="entry name" value="SH2 domain"/>
    <property type="match status" value="1"/>
</dbReference>
<evidence type="ECO:0000256" key="13">
    <source>
        <dbReference type="RuleBase" id="RU046415"/>
    </source>
</evidence>
<dbReference type="GO" id="GO:0005634">
    <property type="term" value="C:nucleus"/>
    <property type="evidence" value="ECO:0007669"/>
    <property type="project" value="UniProtKB-SubCell"/>
</dbReference>
<dbReference type="GO" id="GO:0007165">
    <property type="term" value="P:signal transduction"/>
    <property type="evidence" value="ECO:0007669"/>
    <property type="project" value="InterPro"/>
</dbReference>
<dbReference type="FunFam" id="1.10.532.10:FF:000001">
    <property type="entry name" value="Signal transducer and activator of transcription"/>
    <property type="match status" value="1"/>
</dbReference>
<proteinExistence type="inferred from homology"/>
<dbReference type="SUPFAM" id="SSF49417">
    <property type="entry name" value="p53-like transcription factors"/>
    <property type="match status" value="1"/>
</dbReference>
<dbReference type="PROSITE" id="PS50001">
    <property type="entry name" value="SH2"/>
    <property type="match status" value="1"/>
</dbReference>
<dbReference type="Ensembl" id="ENSMMDT00005008907.1">
    <property type="protein sequence ID" value="ENSMMDP00005008664.1"/>
    <property type="gene ID" value="ENSMMDG00005004642.1"/>
</dbReference>
<dbReference type="InterPro" id="IPR013801">
    <property type="entry name" value="STAT_TF_DNA-bd"/>
</dbReference>
<evidence type="ECO:0000256" key="6">
    <source>
        <dbReference type="ARBA" id="ARBA00022999"/>
    </source>
</evidence>
<keyword evidence="11 13" id="KW-0539">Nucleus</keyword>
<dbReference type="Pfam" id="PF21354">
    <property type="entry name" value="STAT_linker"/>
    <property type="match status" value="1"/>
</dbReference>
<reference evidence="16" key="3">
    <citation type="submission" date="2025-09" db="UniProtKB">
        <authorList>
            <consortium name="Ensembl"/>
        </authorList>
    </citation>
    <scope>IDENTIFICATION</scope>
</reference>
<dbReference type="InterPro" id="IPR048988">
    <property type="entry name" value="STAT_linker"/>
</dbReference>
<evidence type="ECO:0000256" key="9">
    <source>
        <dbReference type="ARBA" id="ARBA00023159"/>
    </source>
</evidence>
<dbReference type="Gene3D" id="1.10.532.10">
    <property type="entry name" value="STAT transcription factor, N-terminal domain"/>
    <property type="match status" value="1"/>
</dbReference>
<protein>
    <recommendedName>
        <fullName evidence="13">Signal transducer and activator of transcription</fullName>
    </recommendedName>
</protein>
<dbReference type="GO" id="GO:0045893">
    <property type="term" value="P:positive regulation of DNA-templated transcription"/>
    <property type="evidence" value="ECO:0007669"/>
    <property type="project" value="UniProtKB-ARBA"/>
</dbReference>
<dbReference type="GO" id="GO:0043565">
    <property type="term" value="F:sequence-specific DNA binding"/>
    <property type="evidence" value="ECO:0007669"/>
    <property type="project" value="UniProtKB-ARBA"/>
</dbReference>
<evidence type="ECO:0000256" key="3">
    <source>
        <dbReference type="ARBA" id="ARBA00005586"/>
    </source>
</evidence>
<dbReference type="FunFam" id="1.10.238.10:FF:000012">
    <property type="entry name" value="Signal transducer and activator of transcription"/>
    <property type="match status" value="1"/>
</dbReference>
<keyword evidence="7 13" id="KW-0805">Transcription regulation</keyword>
<keyword evidence="8 13" id="KW-0238">DNA-binding</keyword>
<name>A0A667X836_9TELE</name>
<evidence type="ECO:0000256" key="2">
    <source>
        <dbReference type="ARBA" id="ARBA00004496"/>
    </source>
</evidence>
<dbReference type="Gene3D" id="2.60.40.630">
    <property type="entry name" value="STAT transcription factor, DNA-binding domain"/>
    <property type="match status" value="1"/>
</dbReference>
<dbReference type="Pfam" id="PF02865">
    <property type="entry name" value="STAT_int"/>
    <property type="match status" value="1"/>
</dbReference>
<evidence type="ECO:0000256" key="1">
    <source>
        <dbReference type="ARBA" id="ARBA00004123"/>
    </source>
</evidence>
<dbReference type="FunFam" id="3.30.505.10:FF:000003">
    <property type="entry name" value="Signal transducer and activator of transcription"/>
    <property type="match status" value="1"/>
</dbReference>
<dbReference type="Pfam" id="PF00017">
    <property type="entry name" value="SH2"/>
    <property type="match status" value="1"/>
</dbReference>
<dbReference type="SUPFAM" id="SSF48092">
    <property type="entry name" value="Transcription factor STAT-4 N-domain"/>
    <property type="match status" value="1"/>
</dbReference>
<reference evidence="16" key="1">
    <citation type="submission" date="2019-06" db="EMBL/GenBank/DDBJ databases">
        <authorList>
            <consortium name="Wellcome Sanger Institute Data Sharing"/>
        </authorList>
    </citation>
    <scope>NUCLEOTIDE SEQUENCE [LARGE SCALE GENOMIC DNA]</scope>
</reference>
<keyword evidence="4 13" id="KW-0963">Cytoplasm</keyword>
<dbReference type="Gene3D" id="1.20.1050.20">
    <property type="entry name" value="STAT transcription factor, all-alpha domain"/>
    <property type="match status" value="1"/>
</dbReference>
<dbReference type="SUPFAM" id="SSF55550">
    <property type="entry name" value="SH2 domain"/>
    <property type="match status" value="1"/>
</dbReference>
<dbReference type="InterPro" id="IPR000980">
    <property type="entry name" value="SH2"/>
</dbReference>
<evidence type="ECO:0000256" key="8">
    <source>
        <dbReference type="ARBA" id="ARBA00023125"/>
    </source>
</evidence>
<evidence type="ECO:0000256" key="12">
    <source>
        <dbReference type="PROSITE-ProRule" id="PRU00191"/>
    </source>
</evidence>
<dbReference type="InterPro" id="IPR001217">
    <property type="entry name" value="STAT"/>
</dbReference>
<dbReference type="Proteomes" id="UP000472263">
    <property type="component" value="Chromosome 8"/>
</dbReference>
<feature type="domain" description="SH2" evidence="15">
    <location>
        <begin position="575"/>
        <end position="665"/>
    </location>
</feature>
<dbReference type="SUPFAM" id="SSF47655">
    <property type="entry name" value="STAT"/>
    <property type="match status" value="1"/>
</dbReference>
<keyword evidence="9 13" id="KW-0010">Activator</keyword>
<dbReference type="FunFam" id="2.60.40.630:FF:000012">
    <property type="entry name" value="Signal transducer and activator of transcription 3"/>
    <property type="match status" value="1"/>
</dbReference>
<dbReference type="Pfam" id="PF01017">
    <property type="entry name" value="STAT_alpha"/>
    <property type="match status" value="1"/>
</dbReference>
<accession>A0A667X836</accession>
<keyword evidence="5 13" id="KW-0597">Phosphoprotein</keyword>
<sequence>MAQWNQLQQLETRYLEQLYHLYSDSFPMELRQFLAPWIESQDWAYAANKESHATLVFHNLLGEIDQQYSRFLQENNVLYQHNLRRIKQHLQSKYLEKPMDIARIVARCLWEEQRLLQTATTAAQDGQAAHPTGTVVTEKQQILEHNLQDIRKRVQDMEQKMKMLENLQDDFDFNYKTLKSQGELSQDLNGNSQATATRQKMAQLEQMLSALDQLRRQIVTEMGGLLTAMDFVQKNLTDEELADWKRRQQIACIGGPPNICLDRLETWITSLAESQLQIRQQIKKLEELQQKVSYKGDPIIQHRPALEEKIVDLFRNLMKSAFVVERQPCMPMHPDRPLVIKTGVQFTNKVRLLVKFPELNYQLKIKVCIDKSRKFNILGTNTKVMNMEESNNGSLSAEFKHLTLREQRCGNGGRTNSDASLIVTEELHLITFETEVYHQGLKIDLETHSLPVVVISNICQMPNAWASILWYNMLTNHPKNVNFFTKPPVGTWDQVAEVLSWQFSSTTKRGLTIEQLTTLAEKLLGEMTCLEKAMCQLLWLSDHLGQENMAGKGFSFWVWLDNIIDLVKKYILALWNEGYIMGFISKERERAILSPKPPGTFLLRFSESSKEGGITFTWVEKDINGKTQIQSVEPYTKQQLNSMSFAEIIMGYKIMDATNILVSPLVYLFPEIPKEEAFGKYCRPEAAPEPEIGGDPMIVMCALSSFFVCFHSTNSGNTSDLFPMSPRTLDSLMHNEAEANPGHMDSLTLDMELSSDVASPM</sequence>
<reference evidence="16" key="2">
    <citation type="submission" date="2025-08" db="UniProtKB">
        <authorList>
            <consortium name="Ensembl"/>
        </authorList>
    </citation>
    <scope>IDENTIFICATION</scope>
</reference>
<dbReference type="InterPro" id="IPR013800">
    <property type="entry name" value="STAT_TF_alpha"/>
</dbReference>
<dbReference type="InterPro" id="IPR036860">
    <property type="entry name" value="SH2_dom_sf"/>
</dbReference>
<dbReference type="Pfam" id="PF02864">
    <property type="entry name" value="STAT_bind"/>
    <property type="match status" value="1"/>
</dbReference>
<keyword evidence="17" id="KW-1185">Reference proteome</keyword>
<keyword evidence="10 13" id="KW-0804">Transcription</keyword>
<comment type="similarity">
    <text evidence="3 13">Belongs to the transcription factor STAT family.</text>
</comment>
<gene>
    <name evidence="16" type="primary">STAT3</name>
    <name evidence="16" type="synonym">stat3</name>
</gene>
<keyword evidence="6 12" id="KW-0727">SH2 domain</keyword>
<dbReference type="InterPro" id="IPR012345">
    <property type="entry name" value="STAT_TF_DNA-bd_N"/>
</dbReference>
<evidence type="ECO:0000313" key="17">
    <source>
        <dbReference type="Proteomes" id="UP000472263"/>
    </source>
</evidence>
<evidence type="ECO:0000259" key="15">
    <source>
        <dbReference type="PROSITE" id="PS50001"/>
    </source>
</evidence>
<evidence type="ECO:0000256" key="10">
    <source>
        <dbReference type="ARBA" id="ARBA00023163"/>
    </source>
</evidence>
<organism evidence="16 17">
    <name type="scientific">Myripristis murdjan</name>
    <name type="common">pinecone soldierfish</name>
    <dbReference type="NCBI Taxonomy" id="586833"/>
    <lineage>
        <taxon>Eukaryota</taxon>
        <taxon>Metazoa</taxon>
        <taxon>Chordata</taxon>
        <taxon>Craniata</taxon>
        <taxon>Vertebrata</taxon>
        <taxon>Euteleostomi</taxon>
        <taxon>Actinopterygii</taxon>
        <taxon>Neopterygii</taxon>
        <taxon>Teleostei</taxon>
        <taxon>Neoteleostei</taxon>
        <taxon>Acanthomorphata</taxon>
        <taxon>Holocentriformes</taxon>
        <taxon>Holocentridae</taxon>
        <taxon>Myripristis</taxon>
    </lineage>
</organism>
<feature type="coiled-coil region" evidence="14">
    <location>
        <begin position="140"/>
        <end position="167"/>
    </location>
</feature>
<evidence type="ECO:0000256" key="7">
    <source>
        <dbReference type="ARBA" id="ARBA00023015"/>
    </source>
</evidence>